<dbReference type="Proteomes" id="UP000480684">
    <property type="component" value="Unassembled WGS sequence"/>
</dbReference>
<organism evidence="1 2">
    <name type="scientific">Magnetospirillum aberrantis SpK</name>
    <dbReference type="NCBI Taxonomy" id="908842"/>
    <lineage>
        <taxon>Bacteria</taxon>
        <taxon>Pseudomonadati</taxon>
        <taxon>Pseudomonadota</taxon>
        <taxon>Alphaproteobacteria</taxon>
        <taxon>Rhodospirillales</taxon>
        <taxon>Rhodospirillaceae</taxon>
        <taxon>Magnetospirillum</taxon>
    </lineage>
</organism>
<evidence type="ECO:0008006" key="3">
    <source>
        <dbReference type="Google" id="ProtNLM"/>
    </source>
</evidence>
<gene>
    <name evidence="1" type="ORF">G4223_11805</name>
</gene>
<dbReference type="RefSeq" id="WP_163679680.1">
    <property type="nucleotide sequence ID" value="NZ_JAAIYP010000038.1"/>
</dbReference>
<accession>A0A7C9V004</accession>
<dbReference type="AlphaFoldDB" id="A0A7C9V004"/>
<comment type="caution">
    <text evidence="1">The sequence shown here is derived from an EMBL/GenBank/DDBJ whole genome shotgun (WGS) entry which is preliminary data.</text>
</comment>
<keyword evidence="2" id="KW-1185">Reference proteome</keyword>
<protein>
    <recommendedName>
        <fullName evidence="3">DUF2793 domain-containing protein</fullName>
    </recommendedName>
</protein>
<dbReference type="EMBL" id="JAAIYP010000038">
    <property type="protein sequence ID" value="NFV80794.1"/>
    <property type="molecule type" value="Genomic_DNA"/>
</dbReference>
<reference evidence="1 2" key="1">
    <citation type="submission" date="2020-02" db="EMBL/GenBank/DDBJ databases">
        <authorList>
            <person name="Dziuba M."/>
            <person name="Kuznetsov B."/>
            <person name="Mardanov A."/>
            <person name="Ravin N."/>
            <person name="Grouzdev D."/>
        </authorList>
    </citation>
    <scope>NUCLEOTIDE SEQUENCE [LARGE SCALE GENOMIC DNA]</scope>
    <source>
        <strain evidence="1 2">SpK</strain>
    </source>
</reference>
<evidence type="ECO:0000313" key="2">
    <source>
        <dbReference type="Proteomes" id="UP000480684"/>
    </source>
</evidence>
<proteinExistence type="predicted"/>
<name>A0A7C9V004_9PROT</name>
<evidence type="ECO:0000313" key="1">
    <source>
        <dbReference type="EMBL" id="NFV80794.1"/>
    </source>
</evidence>
<sequence length="430" mass="44576">MNEHIHINAVVPNVHYVADGVQTAFVYPFAVLRSADLQVWQDGTLVSGGFTVSGAGISGGGSVLFAIPPAAGTRITLRRHMVLERVSDFQADGIIRAKTLNDELDYQVAAVQQVAEGVSRCLQRPFTSSSTADLTLPEPLAGRGLKWNADGSGVTNTSFDPDVLGGAMQSAVSAQHSAAANAAAAAEAAAAAQTYALAAQSAAVSNLYAVVVDVVADRHLTEGDNGTMFRVDASAGPVVLTLPSALSLVADWRVGIVRLDAGNNAVTVSVMEGSGDDIEGKETLAVVQQFDTATLFANAGVTGWTAIVNPDDQTLARLNAPQTWSAAQGYAFAPLAYAASITWDVRAMPAAALIMTGNPEITVANIEDGRVYQLRLTHSGAARVPTFGAAFAWGDDGSPALSSTVGKTDYLVFVGYGSTALHFMGAKTGY</sequence>